<gene>
    <name evidence="5" type="ORF">F5X68DRAFT_259386</name>
</gene>
<name>A0A9P9AE97_9PEZI</name>
<organism evidence="5 6">
    <name type="scientific">Plectosphaerella plurivora</name>
    <dbReference type="NCBI Taxonomy" id="936078"/>
    <lineage>
        <taxon>Eukaryota</taxon>
        <taxon>Fungi</taxon>
        <taxon>Dikarya</taxon>
        <taxon>Ascomycota</taxon>
        <taxon>Pezizomycotina</taxon>
        <taxon>Sordariomycetes</taxon>
        <taxon>Hypocreomycetidae</taxon>
        <taxon>Glomerellales</taxon>
        <taxon>Plectosphaerellaceae</taxon>
        <taxon>Plectosphaerella</taxon>
    </lineage>
</organism>
<feature type="region of interest" description="Disordered" evidence="3">
    <location>
        <begin position="1"/>
        <end position="221"/>
    </location>
</feature>
<dbReference type="PANTHER" id="PTHR11527">
    <property type="entry name" value="HEAT-SHOCK PROTEIN 20 FAMILY MEMBER"/>
    <property type="match status" value="1"/>
</dbReference>
<feature type="compositionally biased region" description="Basic residues" evidence="3">
    <location>
        <begin position="81"/>
        <end position="101"/>
    </location>
</feature>
<feature type="domain" description="SHSP" evidence="4">
    <location>
        <begin position="243"/>
        <end position="402"/>
    </location>
</feature>
<feature type="compositionally biased region" description="Gly residues" evidence="3">
    <location>
        <begin position="60"/>
        <end position="80"/>
    </location>
</feature>
<dbReference type="InterPro" id="IPR031107">
    <property type="entry name" value="Small_HSP"/>
</dbReference>
<keyword evidence="6" id="KW-1185">Reference proteome</keyword>
<evidence type="ECO:0000313" key="6">
    <source>
        <dbReference type="Proteomes" id="UP000770015"/>
    </source>
</evidence>
<feature type="compositionally biased region" description="Polar residues" evidence="3">
    <location>
        <begin position="1"/>
        <end position="11"/>
    </location>
</feature>
<evidence type="ECO:0000256" key="2">
    <source>
        <dbReference type="PROSITE-ProRule" id="PRU00285"/>
    </source>
</evidence>
<evidence type="ECO:0000259" key="4">
    <source>
        <dbReference type="PROSITE" id="PS01031"/>
    </source>
</evidence>
<proteinExistence type="inferred from homology"/>
<dbReference type="Gene3D" id="2.60.40.790">
    <property type="match status" value="1"/>
</dbReference>
<dbReference type="OrthoDB" id="5511210at2759"/>
<dbReference type="InterPro" id="IPR002068">
    <property type="entry name" value="A-crystallin/Hsp20_dom"/>
</dbReference>
<feature type="compositionally biased region" description="Pro residues" evidence="3">
    <location>
        <begin position="205"/>
        <end position="215"/>
    </location>
</feature>
<dbReference type="EMBL" id="JAGSXJ010000005">
    <property type="protein sequence ID" value="KAH6691297.1"/>
    <property type="molecule type" value="Genomic_DNA"/>
</dbReference>
<dbReference type="PROSITE" id="PS01031">
    <property type="entry name" value="SHSP"/>
    <property type="match status" value="1"/>
</dbReference>
<feature type="compositionally biased region" description="Basic residues" evidence="3">
    <location>
        <begin position="178"/>
        <end position="197"/>
    </location>
</feature>
<dbReference type="AlphaFoldDB" id="A0A9P9AE97"/>
<comment type="caution">
    <text evidence="5">The sequence shown here is derived from an EMBL/GenBank/DDBJ whole genome shotgun (WGS) entry which is preliminary data.</text>
</comment>
<reference evidence="5" key="1">
    <citation type="journal article" date="2021" name="Nat. Commun.">
        <title>Genetic determinants of endophytism in the Arabidopsis root mycobiome.</title>
        <authorList>
            <person name="Mesny F."/>
            <person name="Miyauchi S."/>
            <person name="Thiergart T."/>
            <person name="Pickel B."/>
            <person name="Atanasova L."/>
            <person name="Karlsson M."/>
            <person name="Huettel B."/>
            <person name="Barry K.W."/>
            <person name="Haridas S."/>
            <person name="Chen C."/>
            <person name="Bauer D."/>
            <person name="Andreopoulos W."/>
            <person name="Pangilinan J."/>
            <person name="LaButti K."/>
            <person name="Riley R."/>
            <person name="Lipzen A."/>
            <person name="Clum A."/>
            <person name="Drula E."/>
            <person name="Henrissat B."/>
            <person name="Kohler A."/>
            <person name="Grigoriev I.V."/>
            <person name="Martin F.M."/>
            <person name="Hacquard S."/>
        </authorList>
    </citation>
    <scope>NUCLEOTIDE SEQUENCE</scope>
    <source>
        <strain evidence="5">MPI-SDFR-AT-0117</strain>
    </source>
</reference>
<dbReference type="Proteomes" id="UP000770015">
    <property type="component" value="Unassembled WGS sequence"/>
</dbReference>
<dbReference type="InterPro" id="IPR008978">
    <property type="entry name" value="HSP20-like_chaperone"/>
</dbReference>
<protein>
    <recommendedName>
        <fullName evidence="4">SHSP domain-containing protein</fullName>
    </recommendedName>
</protein>
<feature type="region of interest" description="Disordered" evidence="3">
    <location>
        <begin position="326"/>
        <end position="372"/>
    </location>
</feature>
<dbReference type="CDD" id="cd06464">
    <property type="entry name" value="ACD_sHsps-like"/>
    <property type="match status" value="1"/>
</dbReference>
<evidence type="ECO:0000256" key="1">
    <source>
        <dbReference type="ARBA" id="ARBA00023016"/>
    </source>
</evidence>
<accession>A0A9P9AE97</accession>
<dbReference type="SUPFAM" id="SSF49764">
    <property type="entry name" value="HSP20-like chaperones"/>
    <property type="match status" value="2"/>
</dbReference>
<comment type="similarity">
    <text evidence="2">Belongs to the small heat shock protein (HSP20) family.</text>
</comment>
<keyword evidence="1" id="KW-0346">Stress response</keyword>
<sequence>MTNMSWSGNHNSRWEDHPFWGRTPAPGPGVDRAPPGEASPFGGFPFNSPEAWTQLFQQGGPFGGRHWGHGGPWGGGPWGGRRGRHGHGGPGGPHHRGRGGRHGGPPGHDAGEGPSGGPSQAPPAETGVTGDPDISTPDQLNEEPDSPGTATPGPGPGPFHHAGPPPFPFPFGPGPHGRGPHMHGRGGGHPCRPRHHHRDEAQGPSNPPRGPPPQYEPSTNPWAQHFQNIAESFFPPAAAANTTEDQPFSPPLDLFATPAAYILHVALPGAKKSDIGVDWDPDTSQIRVAGVIHRPGDEALLASLLPTSAERRVGYFERLVKLPPPETAEQARRWRGKRPQQSRAEDDGEDAEKDDDLMDFEEEGREEIDVEGITAKMEDGILIVTVPKVERGWTEVTKVDIE</sequence>
<feature type="compositionally biased region" description="Acidic residues" evidence="3">
    <location>
        <begin position="346"/>
        <end position="370"/>
    </location>
</feature>
<feature type="compositionally biased region" description="Pro residues" evidence="3">
    <location>
        <begin position="153"/>
        <end position="173"/>
    </location>
</feature>
<evidence type="ECO:0000256" key="3">
    <source>
        <dbReference type="SAM" id="MobiDB-lite"/>
    </source>
</evidence>
<evidence type="ECO:0000313" key="5">
    <source>
        <dbReference type="EMBL" id="KAH6691297.1"/>
    </source>
</evidence>